<evidence type="ECO:0000313" key="1">
    <source>
        <dbReference type="EMBL" id="PKW17705.1"/>
    </source>
</evidence>
<dbReference type="RefSeq" id="WP_010311521.1">
    <property type="nucleotide sequence ID" value="NZ_CP061007.1"/>
</dbReference>
<organism evidence="1 2">
    <name type="scientific">Saccharopolyspora spinosa</name>
    <dbReference type="NCBI Taxonomy" id="60894"/>
    <lineage>
        <taxon>Bacteria</taxon>
        <taxon>Bacillati</taxon>
        <taxon>Actinomycetota</taxon>
        <taxon>Actinomycetes</taxon>
        <taxon>Pseudonocardiales</taxon>
        <taxon>Pseudonocardiaceae</taxon>
        <taxon>Saccharopolyspora</taxon>
    </lineage>
</organism>
<proteinExistence type="predicted"/>
<gene>
    <name evidence="1" type="ORF">A8926_5708</name>
</gene>
<reference evidence="1" key="1">
    <citation type="submission" date="2017-12" db="EMBL/GenBank/DDBJ databases">
        <title>Sequencing the genomes of 1000 Actinobacteria strains.</title>
        <authorList>
            <person name="Klenk H.-P."/>
        </authorList>
    </citation>
    <scope>NUCLEOTIDE SEQUENCE [LARGE SCALE GENOMIC DNA]</scope>
    <source>
        <strain evidence="1">DSM 44228</strain>
    </source>
</reference>
<dbReference type="Pfam" id="PF19345">
    <property type="entry name" value="MTHFR_2"/>
    <property type="match status" value="1"/>
</dbReference>
<protein>
    <recommendedName>
        <fullName evidence="3">Methylenetetrahydrofolate reductase</fullName>
    </recommendedName>
</protein>
<accession>A0A2N3Y451</accession>
<evidence type="ECO:0000313" key="2">
    <source>
        <dbReference type="Proteomes" id="UP000233786"/>
    </source>
</evidence>
<evidence type="ECO:0008006" key="3">
    <source>
        <dbReference type="Google" id="ProtNLM"/>
    </source>
</evidence>
<dbReference type="Gene3D" id="3.20.20.220">
    <property type="match status" value="1"/>
</dbReference>
<comment type="caution">
    <text evidence="1">The sequence shown here is derived from an EMBL/GenBank/DDBJ whole genome shotgun (WGS) entry which is preliminary data.</text>
</comment>
<dbReference type="STRING" id="994479.GCA_000194155_05543"/>
<keyword evidence="2" id="KW-1185">Reference proteome</keyword>
<dbReference type="EMBL" id="PJNB01000001">
    <property type="protein sequence ID" value="PKW17705.1"/>
    <property type="molecule type" value="Genomic_DNA"/>
</dbReference>
<name>A0A2N3Y451_SACSN</name>
<dbReference type="InterPro" id="IPR049477">
    <property type="entry name" value="MTHFR"/>
</dbReference>
<dbReference type="OrthoDB" id="3552960at2"/>
<sequence length="292" mass="32260">MNTIALELVPPNLDGGVQMAVAEGRKVTELSRASGLAGHIKHVMIPGIIQEDGDRPVGFREKMDTIDFWRTIEPELGGMRGLCTQVTAFHDEQELTERLQNLRDAGMDGIAFVGVPRNMADGEGPGVAPTDALAKFQDVVPHRGSILIPTRHGEQGRFGFKCERGATYGMTQLLYSDAIVRFLAEFARTTPHRPEILLSFGFIPGVESRKKLIQWLIQDPGNPAVAGEQEFVAQTAELGFEQRKQRVVDLYKRVIDGVHGLGFPLSVHLEAPYGYNKPAFETFATMLDHWAP</sequence>
<dbReference type="AlphaFoldDB" id="A0A2N3Y451"/>
<dbReference type="Proteomes" id="UP000233786">
    <property type="component" value="Unassembled WGS sequence"/>
</dbReference>